<dbReference type="KEGG" id="pcat:Pcatena_15700"/>
<gene>
    <name evidence="1" type="ORF">Pcatena_15700</name>
</gene>
<dbReference type="GeneID" id="88849712"/>
<protein>
    <recommendedName>
        <fullName evidence="3">Sortase</fullName>
    </recommendedName>
</protein>
<evidence type="ECO:0008006" key="3">
    <source>
        <dbReference type="Google" id="ProtNLM"/>
    </source>
</evidence>
<evidence type="ECO:0000313" key="2">
    <source>
        <dbReference type="Proteomes" id="UP000273154"/>
    </source>
</evidence>
<dbReference type="Gene3D" id="2.40.260.10">
    <property type="entry name" value="Sortase"/>
    <property type="match status" value="1"/>
</dbReference>
<name>A0A3G9K083_9ACTN</name>
<proteinExistence type="predicted"/>
<organism evidence="1 2">
    <name type="scientific">Parolsenella catena</name>
    <dbReference type="NCBI Taxonomy" id="2003188"/>
    <lineage>
        <taxon>Bacteria</taxon>
        <taxon>Bacillati</taxon>
        <taxon>Actinomycetota</taxon>
        <taxon>Coriobacteriia</taxon>
        <taxon>Coriobacteriales</taxon>
        <taxon>Atopobiaceae</taxon>
        <taxon>Parolsenella</taxon>
    </lineage>
</organism>
<dbReference type="InterPro" id="IPR009835">
    <property type="entry name" value="SrtB"/>
</dbReference>
<dbReference type="RefSeq" id="WP_172596425.1">
    <property type="nucleotide sequence ID" value="NZ_AP019367.1"/>
</dbReference>
<sequence length="241" mass="26803">MRVETLAIGLALVAGAGLIALGARDITADFAPEQRYEQLRRRVQDQEAYEEPHDQSSRFEMEPLASAWIKVGGTTIDYPVAQASSDDPDFYLTHDLWGEETRTGCPYLDARCTPHDAHRIIYAHHIGTTQLQFSPIADAWRQDRFDQIGNATLVTRNGTETYAPLCARVVDKQFAPIQRFRMSQTKLQGMLREIAGEANSLSPDANTLIGRAEKAITLVTCASQQGGQRERTLLVFVSPDP</sequence>
<dbReference type="EMBL" id="AP019367">
    <property type="protein sequence ID" value="BBH50983.1"/>
    <property type="molecule type" value="Genomic_DNA"/>
</dbReference>
<dbReference type="SUPFAM" id="SSF63817">
    <property type="entry name" value="Sortase"/>
    <property type="match status" value="1"/>
</dbReference>
<keyword evidence="2" id="KW-1185">Reference proteome</keyword>
<evidence type="ECO:0000313" key="1">
    <source>
        <dbReference type="EMBL" id="BBH50983.1"/>
    </source>
</evidence>
<accession>A0A3G9K083</accession>
<dbReference type="CDD" id="cd05826">
    <property type="entry name" value="Sortase_B"/>
    <property type="match status" value="1"/>
</dbReference>
<dbReference type="InterPro" id="IPR023365">
    <property type="entry name" value="Sortase_dom-sf"/>
</dbReference>
<reference evidence="2" key="1">
    <citation type="submission" date="2018-11" db="EMBL/GenBank/DDBJ databases">
        <title>Comparative genomics of Parolsenella catena and Libanicoccus massiliensis: Reclassification of Libanicoccus massiliensis as Parolsenella massiliensis comb. nov.</title>
        <authorList>
            <person name="Sakamoto M."/>
            <person name="Ikeyama N."/>
            <person name="Murakami T."/>
            <person name="Mori H."/>
            <person name="Yuki M."/>
            <person name="Ohkuma M."/>
        </authorList>
    </citation>
    <scope>NUCLEOTIDE SEQUENCE [LARGE SCALE GENOMIC DNA]</scope>
    <source>
        <strain evidence="2">JCM 31932</strain>
    </source>
</reference>
<dbReference type="AlphaFoldDB" id="A0A3G9K083"/>
<dbReference type="Proteomes" id="UP000273154">
    <property type="component" value="Chromosome"/>
</dbReference>